<accession>A0A1Z1W546</accession>
<evidence type="ECO:0000256" key="2">
    <source>
        <dbReference type="ARBA" id="ARBA00005582"/>
    </source>
</evidence>
<evidence type="ECO:0000313" key="7">
    <source>
        <dbReference type="EMBL" id="ARX81558.1"/>
    </source>
</evidence>
<reference evidence="7 8" key="1">
    <citation type="submission" date="2017-05" db="EMBL/GenBank/DDBJ databases">
        <title>Streptomyces alboflavus Genome sequencing and assembly.</title>
        <authorList>
            <person name="Wang Y."/>
            <person name="Du B."/>
            <person name="Ding Y."/>
            <person name="Liu H."/>
            <person name="Hou Q."/>
            <person name="Liu K."/>
            <person name="Wang C."/>
            <person name="Yao L."/>
        </authorList>
    </citation>
    <scope>NUCLEOTIDE SEQUENCE [LARGE SCALE GENOMIC DNA]</scope>
    <source>
        <strain evidence="7 8">MDJK44</strain>
    </source>
</reference>
<dbReference type="Proteomes" id="UP000195880">
    <property type="component" value="Chromosome"/>
</dbReference>
<sequence length="138" mass="15063">MSETITEKPGISAAIIVQDGKVLMVRRAVKEGELMWQFPAGAIEDGETAEQAAVREAQEETGLTVKSITLLGERIHPKTGRLMSYTAAKVLSGEAHVADDEELDAVAWVSHHEISKYVPYGLFEPVQEYLDDVLPQGA</sequence>
<dbReference type="KEGG" id="salf:SMD44_00956"/>
<dbReference type="PRINTS" id="PR00502">
    <property type="entry name" value="NUDIXFAMILY"/>
</dbReference>
<organism evidence="7 8">
    <name type="scientific">Streptomyces alboflavus</name>
    <dbReference type="NCBI Taxonomy" id="67267"/>
    <lineage>
        <taxon>Bacteria</taxon>
        <taxon>Bacillati</taxon>
        <taxon>Actinomycetota</taxon>
        <taxon>Actinomycetes</taxon>
        <taxon>Kitasatosporales</taxon>
        <taxon>Streptomycetaceae</taxon>
        <taxon>Streptomyces</taxon>
    </lineage>
</organism>
<dbReference type="InterPro" id="IPR020084">
    <property type="entry name" value="NUDIX_hydrolase_CS"/>
</dbReference>
<dbReference type="PANTHER" id="PTHR43046">
    <property type="entry name" value="GDP-MANNOSE MANNOSYL HYDROLASE"/>
    <property type="match status" value="1"/>
</dbReference>
<evidence type="ECO:0000256" key="4">
    <source>
        <dbReference type="ARBA" id="ARBA00022842"/>
    </source>
</evidence>
<dbReference type="RefSeq" id="WP_087882956.1">
    <property type="nucleotide sequence ID" value="NZ_CP021748.1"/>
</dbReference>
<dbReference type="EMBL" id="CP021748">
    <property type="protein sequence ID" value="ARX81558.1"/>
    <property type="molecule type" value="Genomic_DNA"/>
</dbReference>
<protein>
    <submittedName>
        <fullName evidence="7">NUDIX hydrolase</fullName>
    </submittedName>
</protein>
<keyword evidence="8" id="KW-1185">Reference proteome</keyword>
<name>A0A1Z1W546_9ACTN</name>
<dbReference type="CDD" id="cd02883">
    <property type="entry name" value="NUDIX_Hydrolase"/>
    <property type="match status" value="1"/>
</dbReference>
<dbReference type="Pfam" id="PF00293">
    <property type="entry name" value="NUDIX"/>
    <property type="match status" value="1"/>
</dbReference>
<dbReference type="PROSITE" id="PS51462">
    <property type="entry name" value="NUDIX"/>
    <property type="match status" value="1"/>
</dbReference>
<evidence type="ECO:0000256" key="1">
    <source>
        <dbReference type="ARBA" id="ARBA00001946"/>
    </source>
</evidence>
<dbReference type="InterPro" id="IPR015797">
    <property type="entry name" value="NUDIX_hydrolase-like_dom_sf"/>
</dbReference>
<comment type="cofactor">
    <cofactor evidence="1">
        <name>Mg(2+)</name>
        <dbReference type="ChEBI" id="CHEBI:18420"/>
    </cofactor>
</comment>
<evidence type="ECO:0000313" key="8">
    <source>
        <dbReference type="Proteomes" id="UP000195880"/>
    </source>
</evidence>
<dbReference type="InterPro" id="IPR020476">
    <property type="entry name" value="Nudix_hydrolase"/>
</dbReference>
<dbReference type="SUPFAM" id="SSF55811">
    <property type="entry name" value="Nudix"/>
    <property type="match status" value="1"/>
</dbReference>
<keyword evidence="4" id="KW-0460">Magnesium</keyword>
<evidence type="ECO:0000256" key="3">
    <source>
        <dbReference type="ARBA" id="ARBA00022801"/>
    </source>
</evidence>
<keyword evidence="3 5" id="KW-0378">Hydrolase</keyword>
<dbReference type="AlphaFoldDB" id="A0A1Z1W546"/>
<proteinExistence type="inferred from homology"/>
<comment type="similarity">
    <text evidence="2 5">Belongs to the Nudix hydrolase family.</text>
</comment>
<evidence type="ECO:0000256" key="5">
    <source>
        <dbReference type="RuleBase" id="RU003476"/>
    </source>
</evidence>
<gene>
    <name evidence="7" type="primary">mutT</name>
    <name evidence="7" type="ORF">SMD44_00956</name>
</gene>
<evidence type="ECO:0000259" key="6">
    <source>
        <dbReference type="PROSITE" id="PS51462"/>
    </source>
</evidence>
<dbReference type="PROSITE" id="PS00893">
    <property type="entry name" value="NUDIX_BOX"/>
    <property type="match status" value="1"/>
</dbReference>
<dbReference type="InterPro" id="IPR000086">
    <property type="entry name" value="NUDIX_hydrolase_dom"/>
</dbReference>
<dbReference type="OrthoDB" id="9761969at2"/>
<dbReference type="Gene3D" id="3.90.79.10">
    <property type="entry name" value="Nucleoside Triphosphate Pyrophosphohydrolase"/>
    <property type="match status" value="1"/>
</dbReference>
<dbReference type="GO" id="GO:0016787">
    <property type="term" value="F:hydrolase activity"/>
    <property type="evidence" value="ECO:0007669"/>
    <property type="project" value="UniProtKB-KW"/>
</dbReference>
<dbReference type="PANTHER" id="PTHR43046:SF12">
    <property type="entry name" value="GDP-MANNOSE MANNOSYL HYDROLASE"/>
    <property type="match status" value="1"/>
</dbReference>
<feature type="domain" description="Nudix hydrolase" evidence="6">
    <location>
        <begin position="6"/>
        <end position="131"/>
    </location>
</feature>